<organism evidence="3 4">
    <name type="scientific">Caldalkalibacillus horti</name>
    <dbReference type="NCBI Taxonomy" id="77523"/>
    <lineage>
        <taxon>Bacteria</taxon>
        <taxon>Bacillati</taxon>
        <taxon>Bacillota</taxon>
        <taxon>Bacilli</taxon>
        <taxon>Bacillales</taxon>
        <taxon>Bacillaceae</taxon>
        <taxon>Caldalkalibacillus</taxon>
    </lineage>
</organism>
<dbReference type="EMBL" id="JAUSTY010000004">
    <property type="protein sequence ID" value="MDQ0165217.1"/>
    <property type="molecule type" value="Genomic_DNA"/>
</dbReference>
<evidence type="ECO:0000256" key="2">
    <source>
        <dbReference type="SAM" id="Phobius"/>
    </source>
</evidence>
<evidence type="ECO:0000256" key="1">
    <source>
        <dbReference type="SAM" id="MobiDB-lite"/>
    </source>
</evidence>
<evidence type="ECO:0000313" key="4">
    <source>
        <dbReference type="Proteomes" id="UP001235840"/>
    </source>
</evidence>
<evidence type="ECO:0000313" key="3">
    <source>
        <dbReference type="EMBL" id="MDQ0165217.1"/>
    </source>
</evidence>
<dbReference type="Proteomes" id="UP001235840">
    <property type="component" value="Unassembled WGS sequence"/>
</dbReference>
<feature type="transmembrane region" description="Helical" evidence="2">
    <location>
        <begin position="6"/>
        <end position="25"/>
    </location>
</feature>
<protein>
    <recommendedName>
        <fullName evidence="5">Flp pilus-assembly TadG-like N-terminal domain-containing protein</fullName>
    </recommendedName>
</protein>
<keyword evidence="2" id="KW-1133">Transmembrane helix</keyword>
<feature type="region of interest" description="Disordered" evidence="1">
    <location>
        <begin position="80"/>
        <end position="99"/>
    </location>
</feature>
<keyword evidence="2" id="KW-0812">Transmembrane</keyword>
<accession>A0ABT9VW40</accession>
<feature type="compositionally biased region" description="Acidic residues" evidence="1">
    <location>
        <begin position="81"/>
        <end position="99"/>
    </location>
</feature>
<reference evidence="3 4" key="1">
    <citation type="submission" date="2023-07" db="EMBL/GenBank/DDBJ databases">
        <title>Genomic Encyclopedia of Type Strains, Phase IV (KMG-IV): sequencing the most valuable type-strain genomes for metagenomic binning, comparative biology and taxonomic classification.</title>
        <authorList>
            <person name="Goeker M."/>
        </authorList>
    </citation>
    <scope>NUCLEOTIDE SEQUENCE [LARGE SCALE GENOMIC DNA]</scope>
    <source>
        <strain evidence="3 4">DSM 12751</strain>
    </source>
</reference>
<keyword evidence="4" id="KW-1185">Reference proteome</keyword>
<sequence>MIIVIGLVMGAIFISFIFFDMFTVFMNKRVSQTSADAAVLGAVQEIKTVYEESLTEQLKTEMEELEEKVEERLEEILAIIGDDEGDDEESNEDPPYDTDDKDELIKLILEDMDVPEELHCYFESPRCQLNANAALAYFFEDIGTTSRVCQAIGSNWSRVEQAAQYYATKNGAQDEVELIFPYRDQFAIYAAVYTEASFVTVDDASFGAGARNVEAAAAANIVFPEGLTFVLGSCR</sequence>
<evidence type="ECO:0008006" key="5">
    <source>
        <dbReference type="Google" id="ProtNLM"/>
    </source>
</evidence>
<name>A0ABT9VW40_9BACI</name>
<proteinExistence type="predicted"/>
<keyword evidence="2" id="KW-0472">Membrane</keyword>
<comment type="caution">
    <text evidence="3">The sequence shown here is derived from an EMBL/GenBank/DDBJ whole genome shotgun (WGS) entry which is preliminary data.</text>
</comment>
<gene>
    <name evidence="3" type="ORF">J2S11_001117</name>
</gene>
<dbReference type="RefSeq" id="WP_307392011.1">
    <property type="nucleotide sequence ID" value="NZ_BAAADK010000045.1"/>
</dbReference>